<dbReference type="GO" id="GO:0003899">
    <property type="term" value="F:DNA-directed RNA polymerase activity"/>
    <property type="evidence" value="ECO:0007669"/>
    <property type="project" value="InterPro"/>
</dbReference>
<keyword evidence="3" id="KW-0804">Transcription</keyword>
<dbReference type="Gene3D" id="3.30.1360.10">
    <property type="entry name" value="RNA polymerase, RBP11-like subunit"/>
    <property type="match status" value="1"/>
</dbReference>
<evidence type="ECO:0000313" key="7">
    <source>
        <dbReference type="Proteomes" id="UP000504623"/>
    </source>
</evidence>
<comment type="similarity">
    <text evidence="5">Belongs to the archaeal Rpo11/eukaryotic RPB11/RPC19 RNA polymerase subunit family.</text>
</comment>
<evidence type="ECO:0000256" key="2">
    <source>
        <dbReference type="ARBA" id="ARBA00022478"/>
    </source>
</evidence>
<dbReference type="PANTHER" id="PTHR13946:SF16">
    <property type="entry name" value="DNA-DIRECTED RNA POLYMERASE II SUBUNIT RPB11"/>
    <property type="match status" value="1"/>
</dbReference>
<keyword evidence="4" id="KW-0539">Nucleus</keyword>
<dbReference type="GO" id="GO:0046983">
    <property type="term" value="F:protein dimerization activity"/>
    <property type="evidence" value="ECO:0007669"/>
    <property type="project" value="InterPro"/>
</dbReference>
<reference evidence="8" key="1">
    <citation type="submission" date="2025-08" db="UniProtKB">
        <authorList>
            <consortium name="RefSeq"/>
        </authorList>
    </citation>
    <scope>IDENTIFICATION</scope>
    <source>
        <tissue evidence="8">Spleen</tissue>
    </source>
</reference>
<accession>A0A9B0WG12</accession>
<dbReference type="Proteomes" id="UP000504623">
    <property type="component" value="Unplaced"/>
</dbReference>
<dbReference type="SUPFAM" id="SSF55257">
    <property type="entry name" value="RBP11-like subunits of RNA polymerase"/>
    <property type="match status" value="1"/>
</dbReference>
<comment type="subcellular location">
    <subcellularLocation>
        <location evidence="1">Nucleus</location>
    </subcellularLocation>
</comment>
<dbReference type="GeneID" id="102826435"/>
<gene>
    <name evidence="8" type="primary">LOC102826435</name>
</gene>
<evidence type="ECO:0000256" key="5">
    <source>
        <dbReference type="ARBA" id="ARBA00025751"/>
    </source>
</evidence>
<dbReference type="RefSeq" id="XP_006834467.1">
    <property type="nucleotide sequence ID" value="XM_006834404.1"/>
</dbReference>
<dbReference type="PANTHER" id="PTHR13946">
    <property type="entry name" value="DNA-DIRECTED RNA POLYMERASE I,II,III"/>
    <property type="match status" value="1"/>
</dbReference>
<keyword evidence="7" id="KW-1185">Reference proteome</keyword>
<dbReference type="GO" id="GO:0005665">
    <property type="term" value="C:RNA polymerase II, core complex"/>
    <property type="evidence" value="ECO:0007669"/>
    <property type="project" value="InterPro"/>
</dbReference>
<dbReference type="InterPro" id="IPR022905">
    <property type="entry name" value="Rpo11-like"/>
</dbReference>
<evidence type="ECO:0000256" key="4">
    <source>
        <dbReference type="ARBA" id="ARBA00023242"/>
    </source>
</evidence>
<name>A0A9B0WG12_CHRAS</name>
<proteinExistence type="inferred from homology"/>
<organism evidence="7 8">
    <name type="scientific">Chrysochloris asiatica</name>
    <name type="common">Cape golden mole</name>
    <dbReference type="NCBI Taxonomy" id="185453"/>
    <lineage>
        <taxon>Eukaryota</taxon>
        <taxon>Metazoa</taxon>
        <taxon>Chordata</taxon>
        <taxon>Craniata</taxon>
        <taxon>Vertebrata</taxon>
        <taxon>Euteleostomi</taxon>
        <taxon>Mammalia</taxon>
        <taxon>Eutheria</taxon>
        <taxon>Afrotheria</taxon>
        <taxon>Chrysochloridae</taxon>
        <taxon>Chrysochlorinae</taxon>
        <taxon>Chrysochloris</taxon>
    </lineage>
</organism>
<sequence length="140" mass="15369">MNAPPAFKLFLLFKGVKITINKDTKVPNACLLTINKEDDTLRNIIKSQLLKDAQVPFASYKVPHPLEHKIIIRVQTTSGWPSKTSKKELNSELEGALLSLEAQLQPTLGTSLRASGTVLVKIAHEPLSPAPMSLVLMFPS</sequence>
<keyword evidence="2" id="KW-0240">DNA-directed RNA polymerase</keyword>
<dbReference type="GO" id="GO:0006366">
    <property type="term" value="P:transcription by RNA polymerase II"/>
    <property type="evidence" value="ECO:0007669"/>
    <property type="project" value="InterPro"/>
</dbReference>
<evidence type="ECO:0000313" key="8">
    <source>
        <dbReference type="RefSeq" id="XP_006834467.1"/>
    </source>
</evidence>
<evidence type="ECO:0000259" key="6">
    <source>
        <dbReference type="Pfam" id="PF13656"/>
    </source>
</evidence>
<feature type="domain" description="DNA-directed RNA polymerase RBP11-like dimerisation" evidence="6">
    <location>
        <begin position="31"/>
        <end position="89"/>
    </location>
</feature>
<dbReference type="OrthoDB" id="10248581at2759"/>
<dbReference type="AlphaFoldDB" id="A0A9B0WG12"/>
<dbReference type="HAMAP" id="MF_00261">
    <property type="entry name" value="RNApol_arch_Rpo11"/>
    <property type="match status" value="1"/>
</dbReference>
<evidence type="ECO:0000256" key="3">
    <source>
        <dbReference type="ARBA" id="ARBA00023163"/>
    </source>
</evidence>
<dbReference type="InterPro" id="IPR037685">
    <property type="entry name" value="RBP11"/>
</dbReference>
<dbReference type="InterPro" id="IPR036603">
    <property type="entry name" value="RBP11-like"/>
</dbReference>
<dbReference type="CDD" id="cd06926">
    <property type="entry name" value="RNAP_II_RPB11"/>
    <property type="match status" value="1"/>
</dbReference>
<evidence type="ECO:0000256" key="1">
    <source>
        <dbReference type="ARBA" id="ARBA00004123"/>
    </source>
</evidence>
<dbReference type="InterPro" id="IPR009025">
    <property type="entry name" value="RBP11-like_dimer"/>
</dbReference>
<protein>
    <submittedName>
        <fullName evidence="8">DNA-directed RNA polymerase II subunit RPB11-b1-like</fullName>
    </submittedName>
</protein>
<dbReference type="Pfam" id="PF13656">
    <property type="entry name" value="RNA_pol_L_2"/>
    <property type="match status" value="1"/>
</dbReference>